<keyword evidence="4" id="KW-0029">Amino-acid transport</keyword>
<dbReference type="CDD" id="cd06343">
    <property type="entry name" value="PBP1_ABC_ligand_binding-like"/>
    <property type="match status" value="1"/>
</dbReference>
<comment type="similarity">
    <text evidence="1">Belongs to the leucine-binding protein family.</text>
</comment>
<dbReference type="GO" id="GO:0006865">
    <property type="term" value="P:amino acid transport"/>
    <property type="evidence" value="ECO:0007669"/>
    <property type="project" value="UniProtKB-KW"/>
</dbReference>
<dbReference type="PANTHER" id="PTHR47235:SF1">
    <property type="entry name" value="BLR6548 PROTEIN"/>
    <property type="match status" value="1"/>
</dbReference>
<dbReference type="PROSITE" id="PS51257">
    <property type="entry name" value="PROKAR_LIPOPROTEIN"/>
    <property type="match status" value="1"/>
</dbReference>
<dbReference type="InterPro" id="IPR000709">
    <property type="entry name" value="Leu_Ile_Val-bd"/>
</dbReference>
<evidence type="ECO:0000256" key="5">
    <source>
        <dbReference type="SAM" id="SignalP"/>
    </source>
</evidence>
<dbReference type="Proteomes" id="UP001143463">
    <property type="component" value="Unassembled WGS sequence"/>
</dbReference>
<dbReference type="Pfam" id="PF13458">
    <property type="entry name" value="Peripla_BP_6"/>
    <property type="match status" value="1"/>
</dbReference>
<dbReference type="SUPFAM" id="SSF53822">
    <property type="entry name" value="Periplasmic binding protein-like I"/>
    <property type="match status" value="1"/>
</dbReference>
<accession>A0A9W6NZP7</accession>
<dbReference type="InterPro" id="IPR028081">
    <property type="entry name" value="Leu-bd"/>
</dbReference>
<gene>
    <name evidence="7" type="ORF">GCM10017577_63000</name>
</gene>
<dbReference type="EMBL" id="BSFQ01000042">
    <property type="protein sequence ID" value="GLL15151.1"/>
    <property type="molecule type" value="Genomic_DNA"/>
</dbReference>
<feature type="signal peptide" evidence="5">
    <location>
        <begin position="1"/>
        <end position="24"/>
    </location>
</feature>
<dbReference type="InterPro" id="IPR028082">
    <property type="entry name" value="Peripla_BP_I"/>
</dbReference>
<feature type="domain" description="Leucine-binding protein" evidence="6">
    <location>
        <begin position="39"/>
        <end position="384"/>
    </location>
</feature>
<sequence>MRPRPTSALAALAAVLAIVLTACGGSSSGGGAADDGSGPIKIGAWIPLSGPQAASGVPQMEGAKAYFSWVNDHGGINGRQVDWIVKDNAYDPQQTVQAARQLVGQENVVAIVNANGVAPSEAAFPFVLEQSQVPIVDHYGGVASWYTPPRPLLFGTQTLYEDQAAAMAQWAVQSGARKLVVVHDDPKAFADVAAQIGPAAEREQPGVTTTAVPVKLGTTDFAPAVSQVKAAGGDAVMLVLPAPEAAAYLKAAALQGLSVPTYGYAPTASGTTVTLAGPAAEGFHSVSLVRSPTEQTPEMQQFRDAIAKYAPGQPADFSTLLGYANAAVFVEIAKTIQGPVTSESIADAYRKASDVKSGVAPDMSFSAQSHLGTRDVQRVTVRNGQWVSEGDFVSAPERG</sequence>
<keyword evidence="3 5" id="KW-0732">Signal</keyword>
<dbReference type="RefSeq" id="WP_037048957.1">
    <property type="nucleotide sequence ID" value="NZ_BAAAUZ010000003.1"/>
</dbReference>
<feature type="chain" id="PRO_5040914262" evidence="5">
    <location>
        <begin position="25"/>
        <end position="399"/>
    </location>
</feature>
<evidence type="ECO:0000256" key="1">
    <source>
        <dbReference type="ARBA" id="ARBA00010062"/>
    </source>
</evidence>
<evidence type="ECO:0000256" key="3">
    <source>
        <dbReference type="ARBA" id="ARBA00022729"/>
    </source>
</evidence>
<evidence type="ECO:0000259" key="6">
    <source>
        <dbReference type="Pfam" id="PF13458"/>
    </source>
</evidence>
<dbReference type="PANTHER" id="PTHR47235">
    <property type="entry name" value="BLR6548 PROTEIN"/>
    <property type="match status" value="1"/>
</dbReference>
<reference evidence="7" key="1">
    <citation type="journal article" date="2014" name="Int. J. Syst. Evol. Microbiol.">
        <title>Complete genome sequence of Corynebacterium casei LMG S-19264T (=DSM 44701T), isolated from a smear-ripened cheese.</title>
        <authorList>
            <consortium name="US DOE Joint Genome Institute (JGI-PGF)"/>
            <person name="Walter F."/>
            <person name="Albersmeier A."/>
            <person name="Kalinowski J."/>
            <person name="Ruckert C."/>
        </authorList>
    </citation>
    <scope>NUCLEOTIDE SEQUENCE</scope>
    <source>
        <strain evidence="7">VKM Ac-1069</strain>
    </source>
</reference>
<name>A0A9W6NZP7_9PSEU</name>
<evidence type="ECO:0000313" key="7">
    <source>
        <dbReference type="EMBL" id="GLL15151.1"/>
    </source>
</evidence>
<keyword evidence="2" id="KW-0813">Transport</keyword>
<dbReference type="AlphaFoldDB" id="A0A9W6NZP7"/>
<evidence type="ECO:0000313" key="8">
    <source>
        <dbReference type="Proteomes" id="UP001143463"/>
    </source>
</evidence>
<proteinExistence type="inferred from homology"/>
<comment type="caution">
    <text evidence="7">The sequence shown here is derived from an EMBL/GenBank/DDBJ whole genome shotgun (WGS) entry which is preliminary data.</text>
</comment>
<organism evidence="7 8">
    <name type="scientific">Pseudonocardia halophobica</name>
    <dbReference type="NCBI Taxonomy" id="29401"/>
    <lineage>
        <taxon>Bacteria</taxon>
        <taxon>Bacillati</taxon>
        <taxon>Actinomycetota</taxon>
        <taxon>Actinomycetes</taxon>
        <taxon>Pseudonocardiales</taxon>
        <taxon>Pseudonocardiaceae</taxon>
        <taxon>Pseudonocardia</taxon>
    </lineage>
</organism>
<evidence type="ECO:0000256" key="2">
    <source>
        <dbReference type="ARBA" id="ARBA00022448"/>
    </source>
</evidence>
<reference evidence="7" key="2">
    <citation type="submission" date="2023-01" db="EMBL/GenBank/DDBJ databases">
        <authorList>
            <person name="Sun Q."/>
            <person name="Evtushenko L."/>
        </authorList>
    </citation>
    <scope>NUCLEOTIDE SEQUENCE</scope>
    <source>
        <strain evidence="7">VKM Ac-1069</strain>
    </source>
</reference>
<keyword evidence="8" id="KW-1185">Reference proteome</keyword>
<evidence type="ECO:0000256" key="4">
    <source>
        <dbReference type="ARBA" id="ARBA00022970"/>
    </source>
</evidence>
<protein>
    <submittedName>
        <fullName evidence="7">Branched-chain amino acid ABC transporter substrate-binding protein</fullName>
    </submittedName>
</protein>
<dbReference type="Gene3D" id="3.40.50.2300">
    <property type="match status" value="2"/>
</dbReference>
<dbReference type="PRINTS" id="PR00337">
    <property type="entry name" value="LEUILEVALBP"/>
</dbReference>